<dbReference type="InterPro" id="IPR007051">
    <property type="entry name" value="CHORD_dom"/>
</dbReference>
<dbReference type="Gene3D" id="4.10.1130.20">
    <property type="match status" value="2"/>
</dbReference>
<feature type="domain" description="CHORD" evidence="5">
    <location>
        <begin position="148"/>
        <end position="207"/>
    </location>
</feature>
<feature type="non-terminal residue" evidence="6">
    <location>
        <position position="341"/>
    </location>
</feature>
<evidence type="ECO:0000313" key="7">
    <source>
        <dbReference type="Proteomes" id="UP001497623"/>
    </source>
</evidence>
<dbReference type="Gene3D" id="2.60.40.790">
    <property type="match status" value="1"/>
</dbReference>
<evidence type="ECO:0000256" key="1">
    <source>
        <dbReference type="ARBA" id="ARBA00022723"/>
    </source>
</evidence>
<sequence>MQMCYNKGCGSKFDLKDNKDDSCEYHPGGPIFHDAYKGWSCCDKKTTDFTTFLNMKGCTKGQHNPEKPPEPPKYVPDPSTKEEVIMVKAYEPHQLPRPDLEEDMEYLKINVAKSLQQALQKEEEKKESELGMQNSGEILQGIRIGEPCKNNACKKTFEGLGSNLELCKHHPGLPIFHEGMKYWTCCQRKTSDFDSFLQQEGCQTTQHMWIKKESNSGICKKTNCRFDWHQTGTHVIVSVYAKLSRPESTTVQVNPIRLNAHVVYAEGYFDLDVELKGVITVNESSVTLMGTKVEIKLRKAEALSWDRLNVPKVKAAKDSGADGADKDDLLCRIDAVDLSGL</sequence>
<feature type="domain" description="CS" evidence="4">
    <location>
        <begin position="221"/>
        <end position="309"/>
    </location>
</feature>
<dbReference type="Pfam" id="PF04969">
    <property type="entry name" value="CS"/>
    <property type="match status" value="1"/>
</dbReference>
<evidence type="ECO:0000259" key="5">
    <source>
        <dbReference type="PROSITE" id="PS51401"/>
    </source>
</evidence>
<reference evidence="6 7" key="1">
    <citation type="submission" date="2024-05" db="EMBL/GenBank/DDBJ databases">
        <authorList>
            <person name="Wallberg A."/>
        </authorList>
    </citation>
    <scope>NUCLEOTIDE SEQUENCE [LARGE SCALE GENOMIC DNA]</scope>
</reference>
<evidence type="ECO:0008006" key="8">
    <source>
        <dbReference type="Google" id="ProtNLM"/>
    </source>
</evidence>
<organism evidence="6 7">
    <name type="scientific">Meganyctiphanes norvegica</name>
    <name type="common">Northern krill</name>
    <name type="synonym">Thysanopoda norvegica</name>
    <dbReference type="NCBI Taxonomy" id="48144"/>
    <lineage>
        <taxon>Eukaryota</taxon>
        <taxon>Metazoa</taxon>
        <taxon>Ecdysozoa</taxon>
        <taxon>Arthropoda</taxon>
        <taxon>Crustacea</taxon>
        <taxon>Multicrustacea</taxon>
        <taxon>Malacostraca</taxon>
        <taxon>Eumalacostraca</taxon>
        <taxon>Eucarida</taxon>
        <taxon>Euphausiacea</taxon>
        <taxon>Euphausiidae</taxon>
        <taxon>Meganyctiphanes</taxon>
    </lineage>
</organism>
<dbReference type="GO" id="GO:0046872">
    <property type="term" value="F:metal ion binding"/>
    <property type="evidence" value="ECO:0007669"/>
    <property type="project" value="UniProtKB-KW"/>
</dbReference>
<dbReference type="PANTHER" id="PTHR46983:SF3">
    <property type="entry name" value="CHPADIPLOID STATE MAINTENANCE PROTEIN CHPA"/>
    <property type="match status" value="1"/>
</dbReference>
<proteinExistence type="predicted"/>
<keyword evidence="2" id="KW-0677">Repeat</keyword>
<accession>A0AAV2PR50</accession>
<dbReference type="PROSITE" id="PS51203">
    <property type="entry name" value="CS"/>
    <property type="match status" value="1"/>
</dbReference>
<dbReference type="Pfam" id="PF04968">
    <property type="entry name" value="CHORD"/>
    <property type="match status" value="2"/>
</dbReference>
<keyword evidence="1" id="KW-0479">Metal-binding</keyword>
<dbReference type="AlphaFoldDB" id="A0AAV2PR50"/>
<dbReference type="PANTHER" id="PTHR46983">
    <property type="entry name" value="CYSTEINE AND HISTIDINE-RICH DOMAIN-CONTAINING PROTEIN 1"/>
    <property type="match status" value="1"/>
</dbReference>
<evidence type="ECO:0000256" key="3">
    <source>
        <dbReference type="ARBA" id="ARBA00022833"/>
    </source>
</evidence>
<gene>
    <name evidence="6" type="ORF">MNOR_LOCUS2130</name>
</gene>
<dbReference type="Proteomes" id="UP001497623">
    <property type="component" value="Unassembled WGS sequence"/>
</dbReference>
<dbReference type="SUPFAM" id="SSF49764">
    <property type="entry name" value="HSP20-like chaperones"/>
    <property type="match status" value="1"/>
</dbReference>
<evidence type="ECO:0000256" key="2">
    <source>
        <dbReference type="ARBA" id="ARBA00022737"/>
    </source>
</evidence>
<keyword evidence="3" id="KW-0862">Zinc</keyword>
<feature type="domain" description="CHORD" evidence="5">
    <location>
        <begin position="4"/>
        <end position="63"/>
    </location>
</feature>
<dbReference type="EMBL" id="CAXKWB010000617">
    <property type="protein sequence ID" value="CAL4061380.1"/>
    <property type="molecule type" value="Genomic_DNA"/>
</dbReference>
<name>A0AAV2PR50_MEGNR</name>
<comment type="caution">
    <text evidence="6">The sequence shown here is derived from an EMBL/GenBank/DDBJ whole genome shotgun (WGS) entry which is preliminary data.</text>
</comment>
<dbReference type="InterPro" id="IPR039790">
    <property type="entry name" value="CHRD1"/>
</dbReference>
<evidence type="ECO:0000259" key="4">
    <source>
        <dbReference type="PROSITE" id="PS51203"/>
    </source>
</evidence>
<keyword evidence="7" id="KW-1185">Reference proteome</keyword>
<evidence type="ECO:0000313" key="6">
    <source>
        <dbReference type="EMBL" id="CAL4061380.1"/>
    </source>
</evidence>
<protein>
    <recommendedName>
        <fullName evidence="8">Cysteine and histidine-rich domain-containing protein</fullName>
    </recommendedName>
</protein>
<dbReference type="PROSITE" id="PS51401">
    <property type="entry name" value="CHORD"/>
    <property type="match status" value="2"/>
</dbReference>
<dbReference type="InterPro" id="IPR007052">
    <property type="entry name" value="CS_dom"/>
</dbReference>
<dbReference type="InterPro" id="IPR008978">
    <property type="entry name" value="HSP20-like_chaperone"/>
</dbReference>